<keyword evidence="4 5" id="KW-0720">Serine protease</keyword>
<evidence type="ECO:0000256" key="5">
    <source>
        <dbReference type="PROSITE-ProRule" id="PRU01240"/>
    </source>
</evidence>
<dbReference type="Gene3D" id="2.60.120.260">
    <property type="entry name" value="Galactose-binding domain-like"/>
    <property type="match status" value="1"/>
</dbReference>
<keyword evidence="9" id="KW-1185">Reference proteome</keyword>
<keyword evidence="3 5" id="KW-0378">Hydrolase</keyword>
<feature type="chain" id="PRO_5047371691" evidence="6">
    <location>
        <begin position="22"/>
        <end position="1149"/>
    </location>
</feature>
<dbReference type="PROSITE" id="PS50853">
    <property type="entry name" value="FN3"/>
    <property type="match status" value="1"/>
</dbReference>
<dbReference type="PANTHER" id="PTHR43399">
    <property type="entry name" value="SUBTILISIN-RELATED"/>
    <property type="match status" value="1"/>
</dbReference>
<dbReference type="InterPro" id="IPR051048">
    <property type="entry name" value="Peptidase_S8/S53_subtilisin"/>
</dbReference>
<keyword evidence="6" id="KW-0732">Signal</keyword>
<dbReference type="InterPro" id="IPR023828">
    <property type="entry name" value="Peptidase_S8_Ser-AS"/>
</dbReference>
<evidence type="ECO:0000313" key="9">
    <source>
        <dbReference type="Proteomes" id="UP001165498"/>
    </source>
</evidence>
<feature type="active site" description="Charge relay system" evidence="5">
    <location>
        <position position="335"/>
    </location>
</feature>
<feature type="domain" description="Fibronectin type-III" evidence="7">
    <location>
        <begin position="843"/>
        <end position="940"/>
    </location>
</feature>
<keyword evidence="2 5" id="KW-0645">Protease</keyword>
<dbReference type="InterPro" id="IPR036116">
    <property type="entry name" value="FN3_sf"/>
</dbReference>
<dbReference type="Gene3D" id="2.60.120.380">
    <property type="match status" value="1"/>
</dbReference>
<feature type="signal peptide" evidence="6">
    <location>
        <begin position="1"/>
        <end position="21"/>
    </location>
</feature>
<name>A0ABT1QW31_9GAMM</name>
<dbReference type="EMBL" id="JANFQO010000017">
    <property type="protein sequence ID" value="MCQ4166500.1"/>
    <property type="molecule type" value="Genomic_DNA"/>
</dbReference>
<dbReference type="RefSeq" id="WP_255915685.1">
    <property type="nucleotide sequence ID" value="NZ_JANFQO010000017.1"/>
</dbReference>
<comment type="caution">
    <text evidence="8">The sequence shown here is derived from an EMBL/GenBank/DDBJ whole genome shotgun (WGS) entry which is preliminary data.</text>
</comment>
<dbReference type="PRINTS" id="PR00723">
    <property type="entry name" value="SUBTILISIN"/>
</dbReference>
<evidence type="ECO:0000256" key="3">
    <source>
        <dbReference type="ARBA" id="ARBA00022801"/>
    </source>
</evidence>
<dbReference type="Pfam" id="PF00082">
    <property type="entry name" value="Peptidase_S8"/>
    <property type="match status" value="1"/>
</dbReference>
<dbReference type="Proteomes" id="UP001165498">
    <property type="component" value="Unassembled WGS sequence"/>
</dbReference>
<dbReference type="SUPFAM" id="SSF49265">
    <property type="entry name" value="Fibronectin type III"/>
    <property type="match status" value="1"/>
</dbReference>
<evidence type="ECO:0000256" key="1">
    <source>
        <dbReference type="ARBA" id="ARBA00011073"/>
    </source>
</evidence>
<gene>
    <name evidence="8" type="ORF">NM961_17420</name>
</gene>
<dbReference type="CDD" id="cd04842">
    <property type="entry name" value="Peptidases_S8_Kp43_protease"/>
    <property type="match status" value="1"/>
</dbReference>
<comment type="similarity">
    <text evidence="1 5">Belongs to the peptidase S8 family.</text>
</comment>
<dbReference type="SUPFAM" id="SSF52743">
    <property type="entry name" value="Subtilisin-like"/>
    <property type="match status" value="1"/>
</dbReference>
<proteinExistence type="inferred from homology"/>
<organism evidence="8 9">
    <name type="scientific">Tahibacter harae</name>
    <dbReference type="NCBI Taxonomy" id="2963937"/>
    <lineage>
        <taxon>Bacteria</taxon>
        <taxon>Pseudomonadati</taxon>
        <taxon>Pseudomonadota</taxon>
        <taxon>Gammaproteobacteria</taxon>
        <taxon>Lysobacterales</taxon>
        <taxon>Rhodanobacteraceae</taxon>
        <taxon>Tahibacter</taxon>
    </lineage>
</organism>
<dbReference type="InterPro" id="IPR036852">
    <property type="entry name" value="Peptidase_S8/S53_dom_sf"/>
</dbReference>
<dbReference type="InterPro" id="IPR015500">
    <property type="entry name" value="Peptidase_S8_subtilisin-rel"/>
</dbReference>
<dbReference type="PANTHER" id="PTHR43399:SF4">
    <property type="entry name" value="CELL WALL-ASSOCIATED PROTEASE"/>
    <property type="match status" value="1"/>
</dbReference>
<sequence length="1149" mass="118362">MRTPLYLALAALLCGGGTALAADSVHLRLDHSARAALGRSGVRPLSAVNYGSFQIVEVQPAEAGRLLAIGATPLPELGRIRFNQVDFDPLRDPPRSGADALPLSAAGAGLHLLQFDLPVRPAWREAVEAHGLRLLQPYPGQAFLVWGTPEAAAAAARAPHVRWQGGFLPQYKVNPDLHARQGRIGNVDVHFYNDGDVESVLRQLRKLGAEVLQHAPAQPDQAFFDAWITVDAGQLAAIAALPQVVALAYASPQPQYEDEMAAQIVAGNYNLAGQPQTGYLPWLTGFGYDGSGVTWAVVDTGVDLGHPDLAPRLQGGLSLSGCAAPNGDDEASGGHGTHVAGIVAGLGLGDGAGSAIDEDDPAGFRYGQGLAPGTGLFPLCTGAAWPPAGGWQTLSRLSLEGNAVGMNASWATGEGTAHGYQASERTFDLMVRDGDFLAPGNQPFMIAFSAGNSGPGAATLTAPKEAKNAISTAASLNFRIGAIDAIANFSSRGPAVDGRVLPTVSAPGDQIASTMRRAGAAQCGQSIPGTSSHYALCSGTSMAAPQVSGALAVLTQWWRINHGGTPSPALAKALLVNGALDMGAADVPNNSEGWGRINLRRSAASLAQRHVIDQSVVLDGPGAVHTVNLQVVESSRPVRITLAWTDAAGAVGANPALVNDLDLEVTHGADSYRGNVLSAGASVPGGSPDTKNNVENIFLPAGTAGTLNLSVRASALPGDGIPGNADASDQDFALVCDNCAAAPGYVLSARPTAQAICATSSASFSLGTAGVLGFNGPVAFSASNVPAGASVSAMPASVNAGDASTITFMPGSVAAGDYSFNIDATASTGNQTRLFDVRVTTAAPDAPQLNLPSDGAGDVVLKPTLSWQAVDQAGDYVVEVATDPGFSTLVFAHTVSAASTSLALPQELASNTLYYWRVRSSNICGGGANSPVFTFRTAPGPGDCNALQKPSVIYASDVEGDMSGWSTSGSSGAATWAVSTARPQSPTRSWLAADLTTLSDQRLISPPITLPAGELPLTLSFASDLNLEARSASSCWDGGLLEISANDGVSWTQIMNAQLLTDPYTGAANAGPAIGLPVWCGTRPYRKSVVDLQQYAGQTVRLRFRVSTDSAEGLEPHGWYVDDIRVKSCQSNAPDGIFANGFEQDGKRR</sequence>
<evidence type="ECO:0000256" key="6">
    <source>
        <dbReference type="SAM" id="SignalP"/>
    </source>
</evidence>
<feature type="active site" description="Charge relay system" evidence="5">
    <location>
        <position position="541"/>
    </location>
</feature>
<dbReference type="InterPro" id="IPR003961">
    <property type="entry name" value="FN3_dom"/>
</dbReference>
<evidence type="ECO:0000313" key="8">
    <source>
        <dbReference type="EMBL" id="MCQ4166500.1"/>
    </source>
</evidence>
<protein>
    <submittedName>
        <fullName evidence="8">S8 family serine peptidase</fullName>
    </submittedName>
</protein>
<dbReference type="PROSITE" id="PS00137">
    <property type="entry name" value="SUBTILASE_HIS"/>
    <property type="match status" value="1"/>
</dbReference>
<dbReference type="PROSITE" id="PS51892">
    <property type="entry name" value="SUBTILASE"/>
    <property type="match status" value="1"/>
</dbReference>
<dbReference type="Gene3D" id="2.60.40.10">
    <property type="entry name" value="Immunoglobulins"/>
    <property type="match status" value="1"/>
</dbReference>
<evidence type="ECO:0000256" key="4">
    <source>
        <dbReference type="ARBA" id="ARBA00022825"/>
    </source>
</evidence>
<dbReference type="InterPro" id="IPR022398">
    <property type="entry name" value="Peptidase_S8_His-AS"/>
</dbReference>
<dbReference type="InterPro" id="IPR000209">
    <property type="entry name" value="Peptidase_S8/S53_dom"/>
</dbReference>
<dbReference type="Gene3D" id="3.40.50.200">
    <property type="entry name" value="Peptidase S8/S53 domain"/>
    <property type="match status" value="1"/>
</dbReference>
<dbReference type="SUPFAM" id="SSF49785">
    <property type="entry name" value="Galactose-binding domain-like"/>
    <property type="match status" value="1"/>
</dbReference>
<evidence type="ECO:0000259" key="7">
    <source>
        <dbReference type="PROSITE" id="PS50853"/>
    </source>
</evidence>
<feature type="active site" description="Charge relay system" evidence="5">
    <location>
        <position position="299"/>
    </location>
</feature>
<evidence type="ECO:0000256" key="2">
    <source>
        <dbReference type="ARBA" id="ARBA00022670"/>
    </source>
</evidence>
<accession>A0ABT1QW31</accession>
<dbReference type="InterPro" id="IPR013783">
    <property type="entry name" value="Ig-like_fold"/>
</dbReference>
<dbReference type="InterPro" id="IPR008979">
    <property type="entry name" value="Galactose-bd-like_sf"/>
</dbReference>
<reference evidence="8" key="1">
    <citation type="submission" date="2022-07" db="EMBL/GenBank/DDBJ databases">
        <title>Tahibacter sp., a new gammaproteobacterium isolated from the silt sample collected at pig farm.</title>
        <authorList>
            <person name="Chen H."/>
        </authorList>
    </citation>
    <scope>NUCLEOTIDE SEQUENCE</scope>
    <source>
        <strain evidence="8">P2K</strain>
    </source>
</reference>
<dbReference type="PROSITE" id="PS00138">
    <property type="entry name" value="SUBTILASE_SER"/>
    <property type="match status" value="1"/>
</dbReference>
<dbReference type="InterPro" id="IPR034058">
    <property type="entry name" value="TagA/B/C/D_pept_dom"/>
</dbReference>